<dbReference type="EMBL" id="CP026606">
    <property type="protein sequence ID" value="AVB75647.1"/>
    <property type="molecule type" value="Genomic_DNA"/>
</dbReference>
<sequence>MAIRSGETHYDSDGNAYRVSGSTATKIGDSSGAKYKTSSINVKAGSNGSSSKSNSSSSNSTSIESIKKDLASGKRSTGANSNVATANGKVFQNLKNKYGLDKAKELYNSYKRNILTAKQELENEQNAKIQKVIEKRYSKIGTSGKNYKSSINEVILDKEGNIVALRNKKSGQIVAGSGVAYGGQAEKNYKKWGLSKQLDNAIDNVNNKRENQYNQDLKFTNSITITPSMHQIEKDGKLYIYDHNEDGTFSTYIINKNQSRYNNGTIEFTDNAILENAGEYQKDYTKLNDILNERYTSGNEYTGRISLFDIAKEQGVSLQIDQQGDKTVLYDSTGTIYGIYNSDDIEIKGLNIYTKNDDYIYSSSKLETEGFVNPVTKEEMKYYVNNKGEKLIINKKDENTYKYQDDMEPVEKLKQLEMDIISNPKETIKRGVSYLGDKFNINSKYTDVANKGVNYLNVFGTEDVGQIEGKIRNIDTKDTVTTRGLNTVGGIAVGLTDLTVGTGYAIYKDSKNNRKNNVVLTQKDRYLGNAGSSILSTHGKTMAVGMVQPVKNLIVDRDFSIENTLGTALLVAPVLKGAGKVGKSAIAKSPKPVFEIAIGKNIAGKTNYFGVKTGVKTSSKIKINTLEVGTKSKTGFNQLAKENIKVDKNSISFDDGIKSDLVIKSTKERTVKTNDKITNVKNVVDTEGNKLSKKVDISKTNEGYKIVGNVAKNDKFINYNVETGKNFINRDFYNSNKYGTRYNFNNVKILKDKSKLYEKSDLNSNKHIDLKKIKNKEYMKENYQEVKFEENKNIKGDFSHNKNSNLYLENLSGKKIVVRGNKGFIKNGKSKSINNIIQMGEKYHLNEITGTKYGAFKKLTRNNKVYQQKKTVKSDNHLNINDIRNNKIKPVGEIEITEFGTNEGLKGNNIINLGENTGYVSEIQINGVGLSKHNFNTPMKKNGFIKRDGFKKTNQKIYEWKENGQGTKIINEEIIQNRNFALKSQKRNSNTIKFNIKNQIIEKEVSKSPKAPKTSLNKTFKETKPISKSKQTIQVSKTNKNKINTKITTKTKTRTPTLIKSKKNIKSINNNLKIKNPMKKLNPKGKKIKNPNNLKYPIGMGTMGIGVNLGLNSKNRQKNLAKPFLNTKANNLRKQKVSDIQRMKVGTTSPQIQRLKTDTIQISDIGSLGGVLIDRIDPVDVPIIKSISRSDTNPISTKGNSKRKNNKIRKTQKEIKNIKKWNIGGFGSAFLK</sequence>
<evidence type="ECO:0000256" key="2">
    <source>
        <dbReference type="SAM" id="MobiDB-lite"/>
    </source>
</evidence>
<name>A0A2L1C8I3_METMI</name>
<accession>A0A2L1C8I3</accession>
<keyword evidence="1" id="KW-0175">Coiled coil</keyword>
<dbReference type="Proteomes" id="UP000239462">
    <property type="component" value="Chromosome"/>
</dbReference>
<dbReference type="KEGG" id="mmad:MMJJ_02280"/>
<feature type="compositionally biased region" description="Low complexity" evidence="2">
    <location>
        <begin position="45"/>
        <end position="62"/>
    </location>
</feature>
<protein>
    <submittedName>
        <fullName evidence="3">Uncharacterized protein</fullName>
    </submittedName>
</protein>
<feature type="coiled-coil region" evidence="1">
    <location>
        <begin position="100"/>
        <end position="127"/>
    </location>
</feature>
<feature type="compositionally biased region" description="Polar residues" evidence="2">
    <location>
        <begin position="1189"/>
        <end position="1199"/>
    </location>
</feature>
<dbReference type="RefSeq" id="WP_104837311.1">
    <property type="nucleotide sequence ID" value="NZ_CP026606.1"/>
</dbReference>
<feature type="region of interest" description="Disordered" evidence="2">
    <location>
        <begin position="1"/>
        <end position="62"/>
    </location>
</feature>
<evidence type="ECO:0000313" key="4">
    <source>
        <dbReference type="Proteomes" id="UP000239462"/>
    </source>
</evidence>
<dbReference type="AlphaFoldDB" id="A0A2L1C8I3"/>
<organism evidence="3 4">
    <name type="scientific">Methanococcus maripaludis</name>
    <name type="common">Methanococcus deltae</name>
    <dbReference type="NCBI Taxonomy" id="39152"/>
    <lineage>
        <taxon>Archaea</taxon>
        <taxon>Methanobacteriati</taxon>
        <taxon>Methanobacteriota</taxon>
        <taxon>Methanomada group</taxon>
        <taxon>Methanococci</taxon>
        <taxon>Methanococcales</taxon>
        <taxon>Methanococcaceae</taxon>
        <taxon>Methanococcus</taxon>
    </lineage>
</organism>
<evidence type="ECO:0000256" key="1">
    <source>
        <dbReference type="SAM" id="Coils"/>
    </source>
</evidence>
<feature type="region of interest" description="Disordered" evidence="2">
    <location>
        <begin position="1189"/>
        <end position="1208"/>
    </location>
</feature>
<proteinExistence type="predicted"/>
<reference evidence="4" key="1">
    <citation type="journal article" date="2018" name="Genome Announc.">
        <title>Complete Genome Sequence of the Methanococcus maripaludis Type Strain JJ (DSM 2067), a Model for Selenoprotein Synthesis in Archaea.</title>
        <authorList>
            <person name="Poehlein A."/>
            <person name="Heym D."/>
            <person name="Quitzke V."/>
            <person name="Fersch J."/>
            <person name="Daniel R."/>
            <person name="Rother M."/>
        </authorList>
    </citation>
    <scope>NUCLEOTIDE SEQUENCE [LARGE SCALE GENOMIC DNA]</scope>
    <source>
        <strain evidence="4">DSM 2067</strain>
    </source>
</reference>
<gene>
    <name evidence="3" type="ORF">MMJJ_02280</name>
</gene>
<evidence type="ECO:0000313" key="3">
    <source>
        <dbReference type="EMBL" id="AVB75647.1"/>
    </source>
</evidence>
<feature type="compositionally biased region" description="Basic and acidic residues" evidence="2">
    <location>
        <begin position="1"/>
        <end position="12"/>
    </location>
</feature>
<dbReference type="GeneID" id="36101322"/>